<keyword evidence="2 3" id="KW-0808">Transferase</keyword>
<dbReference type="PANTHER" id="PTHR11783">
    <property type="entry name" value="SULFOTRANSFERASE SULT"/>
    <property type="match status" value="1"/>
</dbReference>
<comment type="similarity">
    <text evidence="1 3">Belongs to the sulfotransferase 1 family.</text>
</comment>
<dbReference type="EC" id="2.8.2.-" evidence="3"/>
<dbReference type="EMBL" id="CAJHUC010002064">
    <property type="protein sequence ID" value="CAD7703099.1"/>
    <property type="molecule type" value="Genomic_DNA"/>
</dbReference>
<gene>
    <name evidence="5" type="ORF">OSTQU699_LOCUS8456</name>
</gene>
<dbReference type="Gene3D" id="3.40.50.300">
    <property type="entry name" value="P-loop containing nucleotide triphosphate hydrolases"/>
    <property type="match status" value="1"/>
</dbReference>
<dbReference type="OrthoDB" id="205623at2759"/>
<evidence type="ECO:0000313" key="5">
    <source>
        <dbReference type="EMBL" id="CAD7703099.1"/>
    </source>
</evidence>
<dbReference type="Proteomes" id="UP000708148">
    <property type="component" value="Unassembled WGS sequence"/>
</dbReference>
<evidence type="ECO:0000256" key="2">
    <source>
        <dbReference type="ARBA" id="ARBA00022679"/>
    </source>
</evidence>
<proteinExistence type="inferred from homology"/>
<evidence type="ECO:0000313" key="6">
    <source>
        <dbReference type="Proteomes" id="UP000708148"/>
    </source>
</evidence>
<dbReference type="AlphaFoldDB" id="A0A8S1J728"/>
<dbReference type="Pfam" id="PF00685">
    <property type="entry name" value="Sulfotransfer_1"/>
    <property type="match status" value="1"/>
</dbReference>
<evidence type="ECO:0000259" key="4">
    <source>
        <dbReference type="Pfam" id="PF00685"/>
    </source>
</evidence>
<keyword evidence="6" id="KW-1185">Reference proteome</keyword>
<feature type="domain" description="Sulfotransferase" evidence="4">
    <location>
        <begin position="39"/>
        <end position="284"/>
    </location>
</feature>
<evidence type="ECO:0000256" key="1">
    <source>
        <dbReference type="ARBA" id="ARBA00005771"/>
    </source>
</evidence>
<sequence>MVEGARGIAHDAVAMLHERMGKLASREGMERALRFRPRPDDVFVAACGKAGTTWMLQVCHGLRTGGSMDFEEMCLEVPHIELAWDIGYGDLEKAQAAAPRLYKTHLDYHLTPKGAKYIYIVRDPKDMAISFFHFFQGWLFQPDELSLETFLREFVLADHDKGGAFWGGIASWWPHRADANVLWLHYEDMKADLPAAARLVSGFMGVGVGDYGLQELVVKQASFEFMKQHEAKFDDRHVRRSRNEAMGLPKGAGLEGHCSGKIREGRVGGHKASVPPDILRQLEERWSTELLPLTGYRTYAEMRAGVNRELQRSFAA</sequence>
<name>A0A8S1J728_9CHLO</name>
<dbReference type="GO" id="GO:0008146">
    <property type="term" value="F:sulfotransferase activity"/>
    <property type="evidence" value="ECO:0007669"/>
    <property type="project" value="InterPro"/>
</dbReference>
<protein>
    <recommendedName>
        <fullName evidence="3">Sulfotransferase</fullName>
        <ecNumber evidence="3">2.8.2.-</ecNumber>
    </recommendedName>
</protein>
<organism evidence="5 6">
    <name type="scientific">Ostreobium quekettii</name>
    <dbReference type="NCBI Taxonomy" id="121088"/>
    <lineage>
        <taxon>Eukaryota</taxon>
        <taxon>Viridiplantae</taxon>
        <taxon>Chlorophyta</taxon>
        <taxon>core chlorophytes</taxon>
        <taxon>Ulvophyceae</taxon>
        <taxon>TCBD clade</taxon>
        <taxon>Bryopsidales</taxon>
        <taxon>Ostreobineae</taxon>
        <taxon>Ostreobiaceae</taxon>
        <taxon>Ostreobium</taxon>
    </lineage>
</organism>
<dbReference type="InterPro" id="IPR027417">
    <property type="entry name" value="P-loop_NTPase"/>
</dbReference>
<dbReference type="SUPFAM" id="SSF52540">
    <property type="entry name" value="P-loop containing nucleoside triphosphate hydrolases"/>
    <property type="match status" value="1"/>
</dbReference>
<accession>A0A8S1J728</accession>
<dbReference type="InterPro" id="IPR000863">
    <property type="entry name" value="Sulfotransferase_dom"/>
</dbReference>
<evidence type="ECO:0000256" key="3">
    <source>
        <dbReference type="RuleBase" id="RU361155"/>
    </source>
</evidence>
<comment type="caution">
    <text evidence="5">The sequence shown here is derived from an EMBL/GenBank/DDBJ whole genome shotgun (WGS) entry which is preliminary data.</text>
</comment>
<reference evidence="5" key="1">
    <citation type="submission" date="2020-12" db="EMBL/GenBank/DDBJ databases">
        <authorList>
            <person name="Iha C."/>
        </authorList>
    </citation>
    <scope>NUCLEOTIDE SEQUENCE</scope>
</reference>